<keyword evidence="2" id="KW-0614">Plasmid</keyword>
<dbReference type="GeneID" id="29522031"/>
<dbReference type="AlphaFoldDB" id="A0A9Q9DCB9"/>
<dbReference type="EMBL" id="CP098808">
    <property type="protein sequence ID" value="USJ26289.1"/>
    <property type="molecule type" value="Genomic_DNA"/>
</dbReference>
<protein>
    <submittedName>
        <fullName evidence="2">Uncharacterized protein</fullName>
    </submittedName>
</protein>
<dbReference type="Proteomes" id="UP001214094">
    <property type="component" value="Plasmid unnamedA"/>
</dbReference>
<evidence type="ECO:0000313" key="2">
    <source>
        <dbReference type="EMBL" id="USJ26289.1"/>
    </source>
</evidence>
<dbReference type="OrthoDB" id="8419968at2"/>
<evidence type="ECO:0000313" key="4">
    <source>
        <dbReference type="Proteomes" id="UP001055460"/>
    </source>
</evidence>
<accession>A0A9Q9DCB9</accession>
<dbReference type="EMBL" id="CP121309">
    <property type="protein sequence ID" value="WFP93677.1"/>
    <property type="molecule type" value="Genomic_DNA"/>
</dbReference>
<keyword evidence="1" id="KW-0732">Signal</keyword>
<reference evidence="2" key="1">
    <citation type="submission" date="2022-06" db="EMBL/GenBank/DDBJ databases">
        <title>Physiological and biochemical characterization and genomic elucidation of a strain of the genus Ensifer adhaerens M8 that combines arsenic oxidation and chromium reduction.</title>
        <authorList>
            <person name="Li X."/>
            <person name="Yu c."/>
        </authorList>
    </citation>
    <scope>NUCLEOTIDE SEQUENCE</scope>
    <source>
        <strain evidence="2">M8</strain>
        <plasmid evidence="2">pA</plasmid>
    </source>
</reference>
<evidence type="ECO:0000256" key="1">
    <source>
        <dbReference type="SAM" id="SignalP"/>
    </source>
</evidence>
<geneLocation type="plasmid" evidence="3 5">
    <name>unnamedA</name>
</geneLocation>
<name>A0A9Q9DCB9_ENSAD</name>
<evidence type="ECO:0000313" key="3">
    <source>
        <dbReference type="EMBL" id="WFP93677.1"/>
    </source>
</evidence>
<feature type="signal peptide" evidence="1">
    <location>
        <begin position="1"/>
        <end position="24"/>
    </location>
</feature>
<feature type="chain" id="PRO_5040355607" evidence="1">
    <location>
        <begin position="25"/>
        <end position="128"/>
    </location>
</feature>
<dbReference type="Proteomes" id="UP001055460">
    <property type="component" value="Plasmid pA"/>
</dbReference>
<proteinExistence type="predicted"/>
<dbReference type="RefSeq" id="WP_034789721.1">
    <property type="nucleotide sequence ID" value="NZ_CP015881.1"/>
</dbReference>
<reference evidence="3 5" key="2">
    <citation type="submission" date="2023-03" db="EMBL/GenBank/DDBJ databases">
        <title>Comparative genome and transcriptome analysis combination mining strategies for increasing vitamin B12 production of Ensifer adhaerens strain.</title>
        <authorList>
            <person name="Yongheng L."/>
        </authorList>
    </citation>
    <scope>NUCLEOTIDE SEQUENCE [LARGE SCALE GENOMIC DNA]</scope>
    <source>
        <strain evidence="3 5">Casida A-T305</strain>
        <plasmid evidence="3 5">unnamedA</plasmid>
    </source>
</reference>
<sequence length="128" mass="13824">MKLSNGMSFAAIVFALGTATPALANGFYTGIDPHNPPGTQNRVLYGQPYYVEPAPGPVYVEPVEPQVYVDPMPTGSIYVDPYVDPAPGYVYRPPARTLGDARQRYTGEYQSGGQGDYYLGVAHPPQVP</sequence>
<evidence type="ECO:0000313" key="5">
    <source>
        <dbReference type="Proteomes" id="UP001214094"/>
    </source>
</evidence>
<geneLocation type="plasmid" evidence="2 4">
    <name>pA</name>
</geneLocation>
<organism evidence="2 4">
    <name type="scientific">Ensifer adhaerens</name>
    <name type="common">Sinorhizobium morelense</name>
    <dbReference type="NCBI Taxonomy" id="106592"/>
    <lineage>
        <taxon>Bacteria</taxon>
        <taxon>Pseudomonadati</taxon>
        <taxon>Pseudomonadota</taxon>
        <taxon>Alphaproteobacteria</taxon>
        <taxon>Hyphomicrobiales</taxon>
        <taxon>Rhizobiaceae</taxon>
        <taxon>Sinorhizobium/Ensifer group</taxon>
        <taxon>Ensifer</taxon>
    </lineage>
</organism>
<gene>
    <name evidence="2" type="ORF">NE863_20190</name>
    <name evidence="3" type="ORF">P4B07_20785</name>
</gene>
<keyword evidence="5" id="KW-1185">Reference proteome</keyword>
<dbReference type="KEGG" id="eah:FA04_20515"/>